<dbReference type="AlphaFoldDB" id="A0A5K7SCL2"/>
<dbReference type="Gene3D" id="3.30.2310.20">
    <property type="entry name" value="RelE-like"/>
    <property type="match status" value="1"/>
</dbReference>
<dbReference type="InterPro" id="IPR007712">
    <property type="entry name" value="RelE/ParE_toxin"/>
</dbReference>
<dbReference type="InterPro" id="IPR035093">
    <property type="entry name" value="RelE/ParE_toxin_dom_sf"/>
</dbReference>
<sequence length="106" mass="11947">MVEIIWTDAAIHDLNDIGEYISNDSPKYAELTVSNLFNAPSILVHHPQAGKMVPEFASPLIRELISGNYRVVYRIVNYERIDILTVHNCSRLIGNTIDFGEDSLTT</sequence>
<dbReference type="Proteomes" id="UP001193389">
    <property type="component" value="Chromosome"/>
</dbReference>
<dbReference type="PANTHER" id="PTHR33755:SF5">
    <property type="entry name" value="TYPE II TOXIN-ANTITOXIN SYSTEM RELE_PARE FAMILY TOXIN"/>
    <property type="match status" value="1"/>
</dbReference>
<reference evidence="3" key="1">
    <citation type="journal article" date="2020" name="Int. J. Syst. Evol. Microbiol.">
        <title>Aquipluma nitroreducens gen. nov. sp. nov., a novel facultatively anaerobic bacterium isolated from a freshwater lake.</title>
        <authorList>
            <person name="Watanabe M."/>
            <person name="Kojima H."/>
            <person name="Fukui M."/>
        </authorList>
    </citation>
    <scope>NUCLEOTIDE SEQUENCE</scope>
    <source>
        <strain evidence="3">MeG22</strain>
    </source>
</reference>
<accession>A0A5K7SCL2</accession>
<keyword evidence="2" id="KW-1277">Toxin-antitoxin system</keyword>
<evidence type="ECO:0000313" key="4">
    <source>
        <dbReference type="Proteomes" id="UP001193389"/>
    </source>
</evidence>
<gene>
    <name evidence="3" type="ORF">AQPE_3385</name>
</gene>
<organism evidence="3 4">
    <name type="scientific">Aquipluma nitroreducens</name>
    <dbReference type="NCBI Taxonomy" id="2010828"/>
    <lineage>
        <taxon>Bacteria</taxon>
        <taxon>Pseudomonadati</taxon>
        <taxon>Bacteroidota</taxon>
        <taxon>Bacteroidia</taxon>
        <taxon>Marinilabiliales</taxon>
        <taxon>Prolixibacteraceae</taxon>
        <taxon>Aquipluma</taxon>
    </lineage>
</organism>
<dbReference type="PANTHER" id="PTHR33755">
    <property type="entry name" value="TOXIN PARE1-RELATED"/>
    <property type="match status" value="1"/>
</dbReference>
<dbReference type="NCBIfam" id="TIGR02385">
    <property type="entry name" value="RelE_StbE"/>
    <property type="match status" value="1"/>
</dbReference>
<dbReference type="KEGG" id="anf:AQPE_3385"/>
<dbReference type="RefSeq" id="WP_318347477.1">
    <property type="nucleotide sequence ID" value="NZ_AP018694.1"/>
</dbReference>
<dbReference type="InterPro" id="IPR051803">
    <property type="entry name" value="TA_system_RelE-like_toxin"/>
</dbReference>
<evidence type="ECO:0000313" key="3">
    <source>
        <dbReference type="EMBL" id="BBE19209.1"/>
    </source>
</evidence>
<evidence type="ECO:0000256" key="2">
    <source>
        <dbReference type="ARBA" id="ARBA00022649"/>
    </source>
</evidence>
<evidence type="ECO:0000256" key="1">
    <source>
        <dbReference type="ARBA" id="ARBA00006226"/>
    </source>
</evidence>
<comment type="similarity">
    <text evidence="1">Belongs to the RelE toxin family.</text>
</comment>
<dbReference type="Pfam" id="PF05016">
    <property type="entry name" value="ParE_toxin"/>
    <property type="match status" value="1"/>
</dbReference>
<name>A0A5K7SCL2_9BACT</name>
<proteinExistence type="inferred from homology"/>
<keyword evidence="4" id="KW-1185">Reference proteome</keyword>
<protein>
    <submittedName>
        <fullName evidence="3">Death on curing protein, Doc toxin</fullName>
    </submittedName>
</protein>
<dbReference type="EMBL" id="AP018694">
    <property type="protein sequence ID" value="BBE19209.1"/>
    <property type="molecule type" value="Genomic_DNA"/>
</dbReference>